<dbReference type="Proteomes" id="UP000664832">
    <property type="component" value="Unassembled WGS sequence"/>
</dbReference>
<dbReference type="EMBL" id="JAFLWI010000002">
    <property type="protein sequence ID" value="MBO0481109.1"/>
    <property type="molecule type" value="Genomic_DNA"/>
</dbReference>
<proteinExistence type="predicted"/>
<keyword evidence="2" id="KW-1185">Reference proteome</keyword>
<comment type="caution">
    <text evidence="1">The sequence shown here is derived from an EMBL/GenBank/DDBJ whole genome shotgun (WGS) entry which is preliminary data.</text>
</comment>
<organism evidence="1 2">
    <name type="scientific">Candidatus Enterococcus courvalinii</name>
    <dbReference type="NCBI Taxonomy" id="2815329"/>
    <lineage>
        <taxon>Bacteria</taxon>
        <taxon>Bacillati</taxon>
        <taxon>Bacillota</taxon>
        <taxon>Bacilli</taxon>
        <taxon>Lactobacillales</taxon>
        <taxon>Enterococcaceae</taxon>
        <taxon>Enterococcus</taxon>
    </lineage>
</organism>
<reference evidence="1 2" key="1">
    <citation type="submission" date="2021-03" db="EMBL/GenBank/DDBJ databases">
        <title>Enterococcal diversity collection.</title>
        <authorList>
            <person name="Gilmore M.S."/>
            <person name="Schwartzman J."/>
            <person name="Van Tyne D."/>
            <person name="Martin M."/>
            <person name="Earl A.M."/>
            <person name="Manson A.L."/>
            <person name="Straub T."/>
            <person name="Salamzade R."/>
            <person name="Saavedra J."/>
            <person name="Lebreton F."/>
            <person name="Prichula J."/>
            <person name="Schaufler K."/>
            <person name="Gaca A."/>
            <person name="Sgardioli B."/>
            <person name="Wagenaar J."/>
            <person name="Strong T."/>
        </authorList>
    </citation>
    <scope>NUCLEOTIDE SEQUENCE [LARGE SCALE GENOMIC DNA]</scope>
    <source>
        <strain evidence="1 2">MSG2901</strain>
    </source>
</reference>
<evidence type="ECO:0008006" key="3">
    <source>
        <dbReference type="Google" id="ProtNLM"/>
    </source>
</evidence>
<evidence type="ECO:0000313" key="1">
    <source>
        <dbReference type="EMBL" id="MBO0481109.1"/>
    </source>
</evidence>
<protein>
    <recommendedName>
        <fullName evidence="3">MaoC-like domain-containing protein</fullName>
    </recommendedName>
</protein>
<accession>A0ABS3HXC8</accession>
<name>A0ABS3HXC8_9ENTE</name>
<gene>
    <name evidence="1" type="ORF">JZO71_02085</name>
</gene>
<dbReference type="RefSeq" id="WP_206897942.1">
    <property type="nucleotide sequence ID" value="NZ_JAFLWI010000002.1"/>
</dbReference>
<evidence type="ECO:0000313" key="2">
    <source>
        <dbReference type="Proteomes" id="UP000664832"/>
    </source>
</evidence>
<sequence length="108" mass="12568">MENVEPKYTSEPLAMFSFSETDVLIYQSFSGDKNPIHQTGVIFGIQLMARIEGILDSEFCFNDSRKYSYFFLEKVMVRDTISLYIINQHDFEVWCHNKKVGKGRILNG</sequence>